<dbReference type="Pfam" id="PF04421">
    <property type="entry name" value="Mss4"/>
    <property type="match status" value="1"/>
</dbReference>
<dbReference type="PANTHER" id="PTHR10908">
    <property type="entry name" value="SEROTONIN N-ACETYLTRANSFERASE"/>
    <property type="match status" value="1"/>
</dbReference>
<dbReference type="Gene3D" id="3.40.630.30">
    <property type="match status" value="1"/>
</dbReference>
<keyword evidence="4" id="KW-0653">Protein transport</keyword>
<evidence type="ECO:0000259" key="6">
    <source>
        <dbReference type="PROSITE" id="PS51186"/>
    </source>
</evidence>
<dbReference type="GO" id="GO:0005085">
    <property type="term" value="F:guanyl-nucleotide exchange factor activity"/>
    <property type="evidence" value="ECO:0007669"/>
    <property type="project" value="UniProtKB-KW"/>
</dbReference>
<dbReference type="SUPFAM" id="SSF55729">
    <property type="entry name" value="Acyl-CoA N-acyltransferases (Nat)"/>
    <property type="match status" value="1"/>
</dbReference>
<dbReference type="InterPro" id="IPR016181">
    <property type="entry name" value="Acyl_CoA_acyltransferase"/>
</dbReference>
<dbReference type="InterPro" id="IPR000182">
    <property type="entry name" value="GNAT_dom"/>
</dbReference>
<dbReference type="PROSITE" id="PS51186">
    <property type="entry name" value="GNAT"/>
    <property type="match status" value="1"/>
</dbReference>
<evidence type="ECO:0000313" key="7">
    <source>
        <dbReference type="EMBL" id="KAB5590874.1"/>
    </source>
</evidence>
<dbReference type="OrthoDB" id="30840at2759"/>
<feature type="domain" description="N-acetyltransferase" evidence="6">
    <location>
        <begin position="8"/>
        <end position="161"/>
    </location>
</feature>
<evidence type="ECO:0000256" key="5">
    <source>
        <dbReference type="ARBA" id="ARBA00023315"/>
    </source>
</evidence>
<sequence>MSRLPDGLYFDLVNPDEISAAYELEAAGYPADEAASLEALRHADDHLANPRTLIGFIVSTLSPSPTLTHHSMETHEPTPKPSSVCIHSVCISSTYHRRGVALKLLEEYVERLGGMNDVARVLLICKENLKSLYTQAGFIEVGPSPVVHGQDPWFEMRRDMTHNATTATQPSQAAILAALQSQAQTTCSKPDQKPYTSFADPPTDLTYTDRAVQYNAYKLTCAREACGSVILLRGVGVWHDRTSTAANHPQIFTTPEPGFPISLPDGPTGWWLVKPTPMQFENIGFSRAITGSGGTTQIKYLSCAECDLGPLGWCVERGPTEFWVNAGRVGYRAA</sequence>
<keyword evidence="2" id="KW-0344">Guanine-nucleotide releasing factor</keyword>
<proteinExistence type="predicted"/>
<reference evidence="7 8" key="1">
    <citation type="journal article" date="2019" name="Fungal Biol. Biotechnol.">
        <title>Draft genome sequence of fastidious pathogen Ceratobasidium theobromae, which causes vascular-streak dieback in Theobroma cacao.</title>
        <authorList>
            <person name="Ali S.S."/>
            <person name="Asman A."/>
            <person name="Shao J."/>
            <person name="Firmansyah A.P."/>
            <person name="Susilo A.W."/>
            <person name="Rosmana A."/>
            <person name="McMahon P."/>
            <person name="Junaid M."/>
            <person name="Guest D."/>
            <person name="Kheng T.Y."/>
            <person name="Meinhardt L.W."/>
            <person name="Bailey B.A."/>
        </authorList>
    </citation>
    <scope>NUCLEOTIDE SEQUENCE [LARGE SCALE GENOMIC DNA]</scope>
    <source>
        <strain evidence="7 8">CT2</strain>
    </source>
</reference>
<dbReference type="Pfam" id="PF13673">
    <property type="entry name" value="Acetyltransf_10"/>
    <property type="match status" value="1"/>
</dbReference>
<keyword evidence="1" id="KW-0813">Transport</keyword>
<keyword evidence="5" id="KW-0012">Acyltransferase</keyword>
<dbReference type="InterPro" id="IPR011057">
    <property type="entry name" value="Mss4-like_sf"/>
</dbReference>
<keyword evidence="8" id="KW-1185">Reference proteome</keyword>
<dbReference type="InterPro" id="IPR007515">
    <property type="entry name" value="Mss4"/>
</dbReference>
<evidence type="ECO:0000313" key="8">
    <source>
        <dbReference type="Proteomes" id="UP000383932"/>
    </source>
</evidence>
<dbReference type="GO" id="GO:0004059">
    <property type="term" value="F:aralkylamine N-acetyltransferase activity"/>
    <property type="evidence" value="ECO:0007669"/>
    <property type="project" value="TreeGrafter"/>
</dbReference>
<evidence type="ECO:0000256" key="2">
    <source>
        <dbReference type="ARBA" id="ARBA00022658"/>
    </source>
</evidence>
<dbReference type="Gene3D" id="2.170.150.10">
    <property type="entry name" value="Metal Binding Protein, Guanine Nucleotide Exchange Factor, Chain A"/>
    <property type="match status" value="1"/>
</dbReference>
<dbReference type="EMBL" id="SSOP01000139">
    <property type="protein sequence ID" value="KAB5590874.1"/>
    <property type="molecule type" value="Genomic_DNA"/>
</dbReference>
<evidence type="ECO:0000256" key="1">
    <source>
        <dbReference type="ARBA" id="ARBA00022448"/>
    </source>
</evidence>
<dbReference type="SUPFAM" id="SSF51316">
    <property type="entry name" value="Mss4-like"/>
    <property type="match status" value="1"/>
</dbReference>
<dbReference type="GO" id="GO:0015031">
    <property type="term" value="P:protein transport"/>
    <property type="evidence" value="ECO:0007669"/>
    <property type="project" value="UniProtKB-KW"/>
</dbReference>
<dbReference type="GO" id="GO:0007264">
    <property type="term" value="P:small GTPase-mediated signal transduction"/>
    <property type="evidence" value="ECO:0007669"/>
    <property type="project" value="InterPro"/>
</dbReference>
<dbReference type="PANTHER" id="PTHR10908:SF0">
    <property type="entry name" value="SEROTONIN N-ACETYLTRANSFERASE"/>
    <property type="match status" value="1"/>
</dbReference>
<dbReference type="InterPro" id="IPR011323">
    <property type="entry name" value="Mss4/transl-control_tumour"/>
</dbReference>
<dbReference type="PROSITE" id="PS51796">
    <property type="entry name" value="MSS4"/>
    <property type="match status" value="1"/>
</dbReference>
<dbReference type="Proteomes" id="UP000383932">
    <property type="component" value="Unassembled WGS sequence"/>
</dbReference>
<name>A0A5N5QGS6_9AGAM</name>
<dbReference type="AlphaFoldDB" id="A0A5N5QGS6"/>
<dbReference type="GO" id="GO:0005737">
    <property type="term" value="C:cytoplasm"/>
    <property type="evidence" value="ECO:0007669"/>
    <property type="project" value="TreeGrafter"/>
</dbReference>
<evidence type="ECO:0000256" key="3">
    <source>
        <dbReference type="ARBA" id="ARBA00022679"/>
    </source>
</evidence>
<protein>
    <submittedName>
        <fullName evidence="7">N-acetyltransferase C9,02c</fullName>
    </submittedName>
</protein>
<comment type="caution">
    <text evidence="7">The sequence shown here is derived from an EMBL/GenBank/DDBJ whole genome shotgun (WGS) entry which is preliminary data.</text>
</comment>
<gene>
    <name evidence="7" type="ORF">CTheo_5689</name>
</gene>
<organism evidence="7 8">
    <name type="scientific">Ceratobasidium theobromae</name>
    <dbReference type="NCBI Taxonomy" id="1582974"/>
    <lineage>
        <taxon>Eukaryota</taxon>
        <taxon>Fungi</taxon>
        <taxon>Dikarya</taxon>
        <taxon>Basidiomycota</taxon>
        <taxon>Agaricomycotina</taxon>
        <taxon>Agaricomycetes</taxon>
        <taxon>Cantharellales</taxon>
        <taxon>Ceratobasidiaceae</taxon>
        <taxon>Ceratobasidium</taxon>
    </lineage>
</organism>
<dbReference type="InterPro" id="IPR051635">
    <property type="entry name" value="SNAT-like"/>
</dbReference>
<evidence type="ECO:0000256" key="4">
    <source>
        <dbReference type="ARBA" id="ARBA00022927"/>
    </source>
</evidence>
<accession>A0A5N5QGS6</accession>
<keyword evidence="3 7" id="KW-0808">Transferase</keyword>